<evidence type="ECO:0000313" key="3">
    <source>
        <dbReference type="Proteomes" id="UP000029121"/>
    </source>
</evidence>
<proteinExistence type="predicted"/>
<gene>
    <name evidence="2" type="ORF">CARUB_v10011714mg</name>
</gene>
<protein>
    <recommendedName>
        <fullName evidence="4">VQ domain-containing protein</fullName>
    </recommendedName>
</protein>
<sequence length="397" mass="44941">MDLDQSQAIIVAHERSRRKPTSKRSRRKPTSEPSKEKPTNECSKSKRVYKIRKPQNVGALIMKIHKDFFMSTVLRLTGCSPIRRLDMFRPPPLLLVDNRRPSVIHITTQPDLVHLAVPNTCTAMITSTDASLYTRTPYPESQLSLPSRPAFSSPLSLRQQDFGQGWVDAVLQDIDNTTMEDGTSQDQLSGLRSPLPLLLTNGEEYQQHVSIPPPPVPVWPASQNDQGTENIPPPPPFPTIASVRSLEWFMYSTQLWENIPTNPFRSLDMRSSPNGLFSPSMSLPIQPVPETLPLWRVGVPNTFNFIRQENVLSSVLITSSFWRQEWHSFSNIPPPVLPTPSLWSREWPNYPNDQQQENVPPSISAISPFENLDWFDPQNDSELENGSPLLVPEGNLE</sequence>
<dbReference type="EMBL" id="KB870805">
    <property type="protein sequence ID" value="EOA36567.1"/>
    <property type="molecule type" value="Genomic_DNA"/>
</dbReference>
<dbReference type="STRING" id="81985.R0GKV5"/>
<dbReference type="OrthoDB" id="1080725at2759"/>
<reference evidence="3" key="1">
    <citation type="journal article" date="2013" name="Nat. Genet.">
        <title>The Capsella rubella genome and the genomic consequences of rapid mating system evolution.</title>
        <authorList>
            <person name="Slotte T."/>
            <person name="Hazzouri K.M."/>
            <person name="Agren J.A."/>
            <person name="Koenig D."/>
            <person name="Maumus F."/>
            <person name="Guo Y.L."/>
            <person name="Steige K."/>
            <person name="Platts A.E."/>
            <person name="Escobar J.S."/>
            <person name="Newman L.K."/>
            <person name="Wang W."/>
            <person name="Mandakova T."/>
            <person name="Vello E."/>
            <person name="Smith L.M."/>
            <person name="Henz S.R."/>
            <person name="Steffen J."/>
            <person name="Takuno S."/>
            <person name="Brandvain Y."/>
            <person name="Coop G."/>
            <person name="Andolfatto P."/>
            <person name="Hu T.T."/>
            <person name="Blanchette M."/>
            <person name="Clark R.M."/>
            <person name="Quesneville H."/>
            <person name="Nordborg M."/>
            <person name="Gaut B.S."/>
            <person name="Lysak M.A."/>
            <person name="Jenkins J."/>
            <person name="Grimwood J."/>
            <person name="Chapman J."/>
            <person name="Prochnik S."/>
            <person name="Shu S."/>
            <person name="Rokhsar D."/>
            <person name="Schmutz J."/>
            <person name="Weigel D."/>
            <person name="Wright S.I."/>
        </authorList>
    </citation>
    <scope>NUCLEOTIDE SEQUENCE [LARGE SCALE GENOMIC DNA]</scope>
    <source>
        <strain evidence="3">cv. Monte Gargano</strain>
    </source>
</reference>
<name>R0GKV5_9BRAS</name>
<accession>R0GKV5</accession>
<evidence type="ECO:0008006" key="4">
    <source>
        <dbReference type="Google" id="ProtNLM"/>
    </source>
</evidence>
<evidence type="ECO:0000313" key="2">
    <source>
        <dbReference type="EMBL" id="EOA36567.1"/>
    </source>
</evidence>
<feature type="compositionally biased region" description="Basic residues" evidence="1">
    <location>
        <begin position="15"/>
        <end position="28"/>
    </location>
</feature>
<organism evidence="2 3">
    <name type="scientific">Capsella rubella</name>
    <dbReference type="NCBI Taxonomy" id="81985"/>
    <lineage>
        <taxon>Eukaryota</taxon>
        <taxon>Viridiplantae</taxon>
        <taxon>Streptophyta</taxon>
        <taxon>Embryophyta</taxon>
        <taxon>Tracheophyta</taxon>
        <taxon>Spermatophyta</taxon>
        <taxon>Magnoliopsida</taxon>
        <taxon>eudicotyledons</taxon>
        <taxon>Gunneridae</taxon>
        <taxon>Pentapetalae</taxon>
        <taxon>rosids</taxon>
        <taxon>malvids</taxon>
        <taxon>Brassicales</taxon>
        <taxon>Brassicaceae</taxon>
        <taxon>Camelineae</taxon>
        <taxon>Capsella</taxon>
    </lineage>
</organism>
<dbReference type="Proteomes" id="UP000029121">
    <property type="component" value="Unassembled WGS sequence"/>
</dbReference>
<feature type="region of interest" description="Disordered" evidence="1">
    <location>
        <begin position="1"/>
        <end position="44"/>
    </location>
</feature>
<feature type="region of interest" description="Disordered" evidence="1">
    <location>
        <begin position="375"/>
        <end position="397"/>
    </location>
</feature>
<feature type="compositionally biased region" description="Basic and acidic residues" evidence="1">
    <location>
        <begin position="29"/>
        <end position="39"/>
    </location>
</feature>
<keyword evidence="3" id="KW-1185">Reference proteome</keyword>
<evidence type="ECO:0000256" key="1">
    <source>
        <dbReference type="SAM" id="MobiDB-lite"/>
    </source>
</evidence>
<dbReference type="KEGG" id="crb:17898841"/>
<dbReference type="AlphaFoldDB" id="R0GKV5"/>